<dbReference type="AlphaFoldDB" id="A0A855Y7N1"/>
<accession>A0A855Y7N1</accession>
<comment type="caution">
    <text evidence="2">The sequence shown here is derived from an EMBL/GenBank/DDBJ whole genome shotgun (WGS) entry which is preliminary data.</text>
</comment>
<dbReference type="Pfam" id="PF13021">
    <property type="entry name" value="DUF3885"/>
    <property type="match status" value="1"/>
</dbReference>
<evidence type="ECO:0000313" key="3">
    <source>
        <dbReference type="Proteomes" id="UP000247078"/>
    </source>
</evidence>
<name>A0A855Y7N1_9BACL</name>
<evidence type="ECO:0000259" key="1">
    <source>
        <dbReference type="Pfam" id="PF13021"/>
    </source>
</evidence>
<dbReference type="InterPro" id="IPR024976">
    <property type="entry name" value="DUF3885"/>
</dbReference>
<organism evidence="2 3">
    <name type="scientific">Paenibacillus pabuli</name>
    <dbReference type="NCBI Taxonomy" id="1472"/>
    <lineage>
        <taxon>Bacteria</taxon>
        <taxon>Bacillati</taxon>
        <taxon>Bacillota</taxon>
        <taxon>Bacilli</taxon>
        <taxon>Bacillales</taxon>
        <taxon>Paenibacillaceae</taxon>
        <taxon>Paenibacillus</taxon>
    </lineage>
</organism>
<proteinExistence type="predicted"/>
<sequence>MDLKTYLAEHFPNLTLEPPLFYNWHTSMRFELGNPLMFGINKEHYMERVYHRSLELFKALHDQEDEVLLITQAYFADKSKHKVKKLNLYRKYIKKKEPIRALRLEILPDLDCEPDETPDPMNNMYRYWTKCRIEDLKYGQLIKAICNHDAGIKPLIYHRVYFINISKKTIFHIYDDRGCDVISASREALTDIYTEYNDWILDYDRERINNVFLG</sequence>
<reference evidence="2 3" key="1">
    <citation type="submission" date="2018-05" db="EMBL/GenBank/DDBJ databases">
        <title>Freshwater and sediment microbial communities from various areas in North America, analyzing microbe dynamics in response to fracking.</title>
        <authorList>
            <person name="Lamendella R."/>
        </authorList>
    </citation>
    <scope>NUCLEOTIDE SEQUENCE [LARGE SCALE GENOMIC DNA]</scope>
    <source>
        <strain evidence="2 3">DB-3</strain>
    </source>
</reference>
<protein>
    <submittedName>
        <fullName evidence="2">Uncharacterized protein DUF3885</fullName>
    </submittedName>
</protein>
<dbReference type="RefSeq" id="WP_109998220.1">
    <property type="nucleotide sequence ID" value="NZ_QGTZ01000001.1"/>
</dbReference>
<dbReference type="Proteomes" id="UP000247078">
    <property type="component" value="Unassembled WGS sequence"/>
</dbReference>
<feature type="domain" description="DUF3885" evidence="1">
    <location>
        <begin position="3"/>
        <end position="204"/>
    </location>
</feature>
<gene>
    <name evidence="2" type="ORF">DET56_101680</name>
</gene>
<evidence type="ECO:0000313" key="2">
    <source>
        <dbReference type="EMBL" id="PWW45471.1"/>
    </source>
</evidence>
<dbReference type="EMBL" id="QGTZ01000001">
    <property type="protein sequence ID" value="PWW45471.1"/>
    <property type="molecule type" value="Genomic_DNA"/>
</dbReference>